<dbReference type="Proteomes" id="UP000218272">
    <property type="component" value="Chromosome SCLO_1"/>
</dbReference>
<dbReference type="InterPro" id="IPR036259">
    <property type="entry name" value="MFS_trans_sf"/>
</dbReference>
<dbReference type="PROSITE" id="PS00217">
    <property type="entry name" value="SUGAR_TRANSPORT_2"/>
    <property type="match status" value="1"/>
</dbReference>
<evidence type="ECO:0000256" key="9">
    <source>
        <dbReference type="SAM" id="Phobius"/>
    </source>
</evidence>
<keyword evidence="5 9" id="KW-0812">Transmembrane</keyword>
<dbReference type="InterPro" id="IPR051084">
    <property type="entry name" value="H+-coupled_symporters"/>
</dbReference>
<evidence type="ECO:0000256" key="2">
    <source>
        <dbReference type="ARBA" id="ARBA00008240"/>
    </source>
</evidence>
<evidence type="ECO:0000256" key="5">
    <source>
        <dbReference type="ARBA" id="ARBA00022692"/>
    </source>
</evidence>
<protein>
    <submittedName>
        <fullName evidence="11">MFS transporter</fullName>
    </submittedName>
</protein>
<dbReference type="KEGG" id="sclo:SCLO_1022620"/>
<feature type="transmembrane region" description="Helical" evidence="9">
    <location>
        <begin position="185"/>
        <end position="210"/>
    </location>
</feature>
<dbReference type="EMBL" id="AP017655">
    <property type="protein sequence ID" value="BAV65302.1"/>
    <property type="molecule type" value="Genomic_DNA"/>
</dbReference>
<keyword evidence="6" id="KW-0769">Symport</keyword>
<evidence type="ECO:0000256" key="7">
    <source>
        <dbReference type="ARBA" id="ARBA00022989"/>
    </source>
</evidence>
<keyword evidence="12" id="KW-1185">Reference proteome</keyword>
<feature type="transmembrane region" description="Helical" evidence="9">
    <location>
        <begin position="374"/>
        <end position="394"/>
    </location>
</feature>
<dbReference type="GO" id="GO:0015293">
    <property type="term" value="F:symporter activity"/>
    <property type="evidence" value="ECO:0007669"/>
    <property type="project" value="UniProtKB-KW"/>
</dbReference>
<organism evidence="11 12">
    <name type="scientific">Sphingobium cloacae</name>
    <dbReference type="NCBI Taxonomy" id="120107"/>
    <lineage>
        <taxon>Bacteria</taxon>
        <taxon>Pseudomonadati</taxon>
        <taxon>Pseudomonadota</taxon>
        <taxon>Alphaproteobacteria</taxon>
        <taxon>Sphingomonadales</taxon>
        <taxon>Sphingomonadaceae</taxon>
        <taxon>Sphingobium</taxon>
    </lineage>
</organism>
<reference evidence="11 12" key="1">
    <citation type="submission" date="2016-10" db="EMBL/GenBank/DDBJ databases">
        <title>Complete Genome Sequence of the Nonylphenol-Degrading Bacterium Sphingobium cloacae JCM 10874T.</title>
        <authorList>
            <person name="Ootsuka M."/>
            <person name="Nishizawa T."/>
            <person name="Ohta H."/>
        </authorList>
    </citation>
    <scope>NUCLEOTIDE SEQUENCE [LARGE SCALE GENOMIC DNA]</scope>
    <source>
        <strain evidence="11 12">JCM 10874</strain>
    </source>
</reference>
<feature type="transmembrane region" description="Helical" evidence="9">
    <location>
        <begin position="468"/>
        <end position="485"/>
    </location>
</feature>
<keyword evidence="3" id="KW-0813">Transport</keyword>
<dbReference type="PANTHER" id="PTHR43528">
    <property type="entry name" value="ALPHA-KETOGLUTARATE PERMEASE"/>
    <property type="match status" value="1"/>
</dbReference>
<keyword evidence="4" id="KW-1003">Cell membrane</keyword>
<feature type="transmembrane region" description="Helical" evidence="9">
    <location>
        <begin position="86"/>
        <end position="107"/>
    </location>
</feature>
<keyword evidence="8 9" id="KW-0472">Membrane</keyword>
<feature type="transmembrane region" description="Helical" evidence="9">
    <location>
        <begin position="113"/>
        <end position="134"/>
    </location>
</feature>
<evidence type="ECO:0000313" key="12">
    <source>
        <dbReference type="Proteomes" id="UP000218272"/>
    </source>
</evidence>
<feature type="transmembrane region" description="Helical" evidence="9">
    <location>
        <begin position="345"/>
        <end position="367"/>
    </location>
</feature>
<evidence type="ECO:0000256" key="4">
    <source>
        <dbReference type="ARBA" id="ARBA00022475"/>
    </source>
</evidence>
<evidence type="ECO:0000256" key="3">
    <source>
        <dbReference type="ARBA" id="ARBA00022448"/>
    </source>
</evidence>
<feature type="transmembrane region" description="Helical" evidence="9">
    <location>
        <begin position="400"/>
        <end position="422"/>
    </location>
</feature>
<dbReference type="InterPro" id="IPR005828">
    <property type="entry name" value="MFS_sugar_transport-like"/>
</dbReference>
<dbReference type="PANTHER" id="PTHR43528:SF1">
    <property type="entry name" value="ALPHA-KETOGLUTARATE PERMEASE"/>
    <property type="match status" value="1"/>
</dbReference>
<dbReference type="PROSITE" id="PS00216">
    <property type="entry name" value="SUGAR_TRANSPORT_1"/>
    <property type="match status" value="1"/>
</dbReference>
<dbReference type="SUPFAM" id="SSF103473">
    <property type="entry name" value="MFS general substrate transporter"/>
    <property type="match status" value="1"/>
</dbReference>
<evidence type="ECO:0000256" key="6">
    <source>
        <dbReference type="ARBA" id="ARBA00022847"/>
    </source>
</evidence>
<sequence length="500" mass="52153">MRMVSLKATWRFSSSETSSPIILSVEDGSPAEGFRLQLRAIARSGMGNPRGLDASSTCDNQRWFPENQEASITDGSEPPAISRTSLAIAAFSTVVEWYDFTLYLYLVTVLSRVFFASSGLSVLTTLAGFAVAYLMRPIGAIVFGHIGDRYGRRRTMLASMSIMTAAMLATAFLPTEAQAGSLAGAALLLIRCVMGFSVGGEYTGVVAYLLEGAREDRRGLVTSLAAAASEVGALLAAAVSALVVSLLSDADLLAWGWRIPFLIGGALAGSVLIARARMQESPEFERQRARDSVPARPLRHALRHHRMGIVRGFAISALGSITYYVGITYVPVYMTSAGTLGEADALWLATLAAFTVIVVTPLAGALADRIGRKPVLLGLAIAGAVLPTALFALLAGASYFGAFIGAIILAMVAGGISAVGAVATAEQFPGEGRLSGLAFGATTATVLFGGFAPYVAQLLLQQTGWSPVPGFMIAIVAAGVLPLLLGMPETRPARSAPPAG</sequence>
<evidence type="ECO:0000256" key="1">
    <source>
        <dbReference type="ARBA" id="ARBA00004651"/>
    </source>
</evidence>
<dbReference type="Gene3D" id="1.20.1250.20">
    <property type="entry name" value="MFS general substrate transporter like domains"/>
    <property type="match status" value="2"/>
</dbReference>
<dbReference type="AlphaFoldDB" id="A0A1E1F4B9"/>
<accession>A0A1E1F4B9</accession>
<evidence type="ECO:0000256" key="8">
    <source>
        <dbReference type="ARBA" id="ARBA00023136"/>
    </source>
</evidence>
<dbReference type="PROSITE" id="PS50850">
    <property type="entry name" value="MFS"/>
    <property type="match status" value="1"/>
</dbReference>
<evidence type="ECO:0000259" key="10">
    <source>
        <dbReference type="PROSITE" id="PS50850"/>
    </source>
</evidence>
<dbReference type="Pfam" id="PF07690">
    <property type="entry name" value="MFS_1"/>
    <property type="match status" value="1"/>
</dbReference>
<gene>
    <name evidence="11" type="ORF">SCLO_1022620</name>
</gene>
<dbReference type="InterPro" id="IPR005829">
    <property type="entry name" value="Sugar_transporter_CS"/>
</dbReference>
<keyword evidence="7 9" id="KW-1133">Transmembrane helix</keyword>
<name>A0A1E1F4B9_9SPHN</name>
<feature type="transmembrane region" description="Helical" evidence="9">
    <location>
        <begin position="434"/>
        <end position="456"/>
    </location>
</feature>
<feature type="transmembrane region" description="Helical" evidence="9">
    <location>
        <begin position="309"/>
        <end position="333"/>
    </location>
</feature>
<dbReference type="Pfam" id="PF00083">
    <property type="entry name" value="Sugar_tr"/>
    <property type="match status" value="1"/>
</dbReference>
<feature type="transmembrane region" description="Helical" evidence="9">
    <location>
        <begin position="155"/>
        <end position="173"/>
    </location>
</feature>
<dbReference type="GO" id="GO:0005886">
    <property type="term" value="C:plasma membrane"/>
    <property type="evidence" value="ECO:0007669"/>
    <property type="project" value="UniProtKB-SubCell"/>
</dbReference>
<comment type="similarity">
    <text evidence="2">Belongs to the major facilitator superfamily. Metabolite:H+ Symporter (MHS) family (TC 2.A.1.6) family.</text>
</comment>
<dbReference type="InterPro" id="IPR020846">
    <property type="entry name" value="MFS_dom"/>
</dbReference>
<feature type="transmembrane region" description="Helical" evidence="9">
    <location>
        <begin position="259"/>
        <end position="278"/>
    </location>
</feature>
<evidence type="ECO:0000313" key="11">
    <source>
        <dbReference type="EMBL" id="BAV65302.1"/>
    </source>
</evidence>
<dbReference type="InterPro" id="IPR011701">
    <property type="entry name" value="MFS"/>
</dbReference>
<comment type="subcellular location">
    <subcellularLocation>
        <location evidence="1">Cell membrane</location>
        <topology evidence="1">Multi-pass membrane protein</topology>
    </subcellularLocation>
</comment>
<feature type="transmembrane region" description="Helical" evidence="9">
    <location>
        <begin position="222"/>
        <end position="247"/>
    </location>
</feature>
<proteinExistence type="inferred from homology"/>
<feature type="domain" description="Major facilitator superfamily (MFS) profile" evidence="10">
    <location>
        <begin position="85"/>
        <end position="491"/>
    </location>
</feature>